<dbReference type="EC" id="3.4.24.-" evidence="10"/>
<proteinExistence type="inferred from homology"/>
<dbReference type="Proteomes" id="UP000007879">
    <property type="component" value="Unassembled WGS sequence"/>
</dbReference>
<dbReference type="RefSeq" id="XP_019854629.1">
    <property type="nucleotide sequence ID" value="XM_019999070.1"/>
</dbReference>
<dbReference type="PANTHER" id="PTHR10942">
    <property type="entry name" value="LEISHMANOLYSIN-LIKE PEPTIDASE"/>
    <property type="match status" value="1"/>
</dbReference>
<keyword evidence="4 10" id="KW-0378">Hydrolase</keyword>
<dbReference type="GeneID" id="100638051"/>
<evidence type="ECO:0000256" key="1">
    <source>
        <dbReference type="ARBA" id="ARBA00005860"/>
    </source>
</evidence>
<name>A0AAN0JD37_AMPQE</name>
<evidence type="ECO:0000256" key="5">
    <source>
        <dbReference type="ARBA" id="ARBA00022833"/>
    </source>
</evidence>
<feature type="signal peptide" evidence="10">
    <location>
        <begin position="1"/>
        <end position="21"/>
    </location>
</feature>
<dbReference type="GO" id="GO:0016020">
    <property type="term" value="C:membrane"/>
    <property type="evidence" value="ECO:0007669"/>
    <property type="project" value="InterPro"/>
</dbReference>
<evidence type="ECO:0000256" key="6">
    <source>
        <dbReference type="ARBA" id="ARBA00023049"/>
    </source>
</evidence>
<feature type="active site" evidence="8">
    <location>
        <position position="235"/>
    </location>
</feature>
<dbReference type="EnsemblMetazoa" id="XM_019999069.1">
    <property type="protein sequence ID" value="XP_019854628.1"/>
    <property type="gene ID" value="LOC100638051"/>
</dbReference>
<evidence type="ECO:0000256" key="4">
    <source>
        <dbReference type="ARBA" id="ARBA00022801"/>
    </source>
</evidence>
<evidence type="ECO:0000313" key="11">
    <source>
        <dbReference type="EnsemblMetazoa" id="XP_019854628.1"/>
    </source>
</evidence>
<feature type="binding site" evidence="9">
    <location>
        <position position="234"/>
    </location>
    <ligand>
        <name>Zn(2+)</name>
        <dbReference type="ChEBI" id="CHEBI:29105"/>
        <note>catalytic</note>
    </ligand>
</feature>
<sequence length="514" mass="56967">MKTSYYCLLFLSLALANTVISDEYECSHEDLPEEFFKLSKTHIKDSNKRTKNAGGNAAFNQPIRIFVHYNFTAHDGSLSQPAQDRVRAMMTALTKNFQSILTVRRNPDPILINRQCENETLTDSSKPCFYQCADDARLCGIFDTPTEHLQRCFECNGNNNTCTETIRDGAGTEADLVLYVYGTTLFCSNGTIAYAGACQMEDEYDRPIVGIVNFCPLFIEGSSDDQFIFDVAKHEIFHVLGFGSNLYAWYRDENGNPRTSRDANGNPPFNAFGVGIPGESTIKIVNYTDWQTRNGPISKIVTQLVTPKVVEVGKRHFGCDTLEGVQLEDQGAGGTVGSHWEKRLLDNEAMTGFISSNPVFSNFSYALLEDSGWYKVDYSNASILVWGRGDGCGYATGSCGGYIQSKRAQNEPITPFCDFLNDLNNPTNLSCDSDRTAVAFCSLINFPFQVPVEYQYLNSGANFNTSSNLDYNFIGGRVFAADFCPYYISIATSSSDKRGVCKSGNPISNIIIIL</sequence>
<evidence type="ECO:0000256" key="3">
    <source>
        <dbReference type="ARBA" id="ARBA00022723"/>
    </source>
</evidence>
<evidence type="ECO:0000256" key="10">
    <source>
        <dbReference type="RuleBase" id="RU366077"/>
    </source>
</evidence>
<keyword evidence="10" id="KW-0732">Signal</keyword>
<dbReference type="Pfam" id="PF01457">
    <property type="entry name" value="Peptidase_M8"/>
    <property type="match status" value="1"/>
</dbReference>
<dbReference type="FunFam" id="3.90.132.10:FF:000001">
    <property type="entry name" value="leishmanolysin-like peptidase isoform X2"/>
    <property type="match status" value="1"/>
</dbReference>
<keyword evidence="2 10" id="KW-0645">Protease</keyword>
<dbReference type="SUPFAM" id="SSF55486">
    <property type="entry name" value="Metalloproteases ('zincins'), catalytic domain"/>
    <property type="match status" value="1"/>
</dbReference>
<evidence type="ECO:0000256" key="2">
    <source>
        <dbReference type="ARBA" id="ARBA00022670"/>
    </source>
</evidence>
<dbReference type="GO" id="GO:0046872">
    <property type="term" value="F:metal ion binding"/>
    <property type="evidence" value="ECO:0007669"/>
    <property type="project" value="UniProtKB-KW"/>
</dbReference>
<reference evidence="11" key="2">
    <citation type="submission" date="2024-06" db="UniProtKB">
        <authorList>
            <consortium name="EnsemblMetazoa"/>
        </authorList>
    </citation>
    <scope>IDENTIFICATION</scope>
</reference>
<dbReference type="GO" id="GO:0006508">
    <property type="term" value="P:proteolysis"/>
    <property type="evidence" value="ECO:0007669"/>
    <property type="project" value="UniProtKB-KW"/>
</dbReference>
<accession>A0AAN0JD37</accession>
<keyword evidence="5 9" id="KW-0862">Zinc</keyword>
<keyword evidence="3 9" id="KW-0479">Metal-binding</keyword>
<dbReference type="KEGG" id="aqu:100638051"/>
<feature type="binding site" evidence="9">
    <location>
        <position position="339"/>
    </location>
    <ligand>
        <name>Zn(2+)</name>
        <dbReference type="ChEBI" id="CHEBI:29105"/>
        <note>catalytic</note>
    </ligand>
</feature>
<feature type="binding site" evidence="9">
    <location>
        <position position="238"/>
    </location>
    <ligand>
        <name>Zn(2+)</name>
        <dbReference type="ChEBI" id="CHEBI:29105"/>
        <note>catalytic</note>
    </ligand>
</feature>
<keyword evidence="12" id="KW-1185">Reference proteome</keyword>
<keyword evidence="6 9" id="KW-0482">Metalloprotease</keyword>
<evidence type="ECO:0000313" key="12">
    <source>
        <dbReference type="Proteomes" id="UP000007879"/>
    </source>
</evidence>
<dbReference type="Gene3D" id="3.90.132.10">
    <property type="entry name" value="Leishmanolysin , domain 2"/>
    <property type="match status" value="1"/>
</dbReference>
<dbReference type="EnsemblMetazoa" id="XM_019999070.1">
    <property type="protein sequence ID" value="XP_019854629.1"/>
    <property type="gene ID" value="LOC100638051"/>
</dbReference>
<comment type="cofactor">
    <cofactor evidence="9 10">
        <name>Zn(2+)</name>
        <dbReference type="ChEBI" id="CHEBI:29105"/>
    </cofactor>
    <text evidence="9 10">Binds 1 zinc ion per subunit.</text>
</comment>
<organism evidence="11 12">
    <name type="scientific">Amphimedon queenslandica</name>
    <name type="common">Sponge</name>
    <dbReference type="NCBI Taxonomy" id="400682"/>
    <lineage>
        <taxon>Eukaryota</taxon>
        <taxon>Metazoa</taxon>
        <taxon>Porifera</taxon>
        <taxon>Demospongiae</taxon>
        <taxon>Heteroscleromorpha</taxon>
        <taxon>Haplosclerida</taxon>
        <taxon>Niphatidae</taxon>
        <taxon>Amphimedon</taxon>
    </lineage>
</organism>
<dbReference type="RefSeq" id="XP_019854628.1">
    <property type="nucleotide sequence ID" value="XM_019999069.1"/>
</dbReference>
<comment type="similarity">
    <text evidence="1 10">Belongs to the peptidase M8 family.</text>
</comment>
<feature type="chain" id="PRO_5042660194" description="Leishmanolysin-like peptidase" evidence="10">
    <location>
        <begin position="22"/>
        <end position="514"/>
    </location>
</feature>
<dbReference type="GO" id="GO:0007155">
    <property type="term" value="P:cell adhesion"/>
    <property type="evidence" value="ECO:0007669"/>
    <property type="project" value="InterPro"/>
</dbReference>
<evidence type="ECO:0000256" key="8">
    <source>
        <dbReference type="PIRSR" id="PIRSR601577-1"/>
    </source>
</evidence>
<reference evidence="12" key="1">
    <citation type="journal article" date="2010" name="Nature">
        <title>The Amphimedon queenslandica genome and the evolution of animal complexity.</title>
        <authorList>
            <person name="Srivastava M."/>
            <person name="Simakov O."/>
            <person name="Chapman J."/>
            <person name="Fahey B."/>
            <person name="Gauthier M.E."/>
            <person name="Mitros T."/>
            <person name="Richards G.S."/>
            <person name="Conaco C."/>
            <person name="Dacre M."/>
            <person name="Hellsten U."/>
            <person name="Larroux C."/>
            <person name="Putnam N.H."/>
            <person name="Stanke M."/>
            <person name="Adamska M."/>
            <person name="Darling A."/>
            <person name="Degnan S.M."/>
            <person name="Oakley T.H."/>
            <person name="Plachetzki D.C."/>
            <person name="Zhai Y."/>
            <person name="Adamski M."/>
            <person name="Calcino A."/>
            <person name="Cummins S.F."/>
            <person name="Goodstein D.M."/>
            <person name="Harris C."/>
            <person name="Jackson D.J."/>
            <person name="Leys S.P."/>
            <person name="Shu S."/>
            <person name="Woodcroft B.J."/>
            <person name="Vervoort M."/>
            <person name="Kosik K.S."/>
            <person name="Manning G."/>
            <person name="Degnan B.M."/>
            <person name="Rokhsar D.S."/>
        </authorList>
    </citation>
    <scope>NUCLEOTIDE SEQUENCE [LARGE SCALE GENOMIC DNA]</scope>
</reference>
<evidence type="ECO:0000256" key="9">
    <source>
        <dbReference type="PIRSR" id="PIRSR601577-2"/>
    </source>
</evidence>
<evidence type="ECO:0000256" key="7">
    <source>
        <dbReference type="ARBA" id="ARBA00039717"/>
    </source>
</evidence>
<dbReference type="PANTHER" id="PTHR10942:SF0">
    <property type="entry name" value="LEISHMANOLYSIN-LIKE PEPTIDASE"/>
    <property type="match status" value="1"/>
</dbReference>
<dbReference type="GO" id="GO:0005737">
    <property type="term" value="C:cytoplasm"/>
    <property type="evidence" value="ECO:0007669"/>
    <property type="project" value="TreeGrafter"/>
</dbReference>
<dbReference type="AlphaFoldDB" id="A0AAN0JD37"/>
<dbReference type="Gene3D" id="3.10.170.20">
    <property type="match status" value="1"/>
</dbReference>
<dbReference type="Gene3D" id="2.10.55.10">
    <property type="entry name" value="Leishmanolysin domain 3"/>
    <property type="match status" value="1"/>
</dbReference>
<protein>
    <recommendedName>
        <fullName evidence="7 10">Leishmanolysin-like peptidase</fullName>
        <ecNumber evidence="10">3.4.24.-</ecNumber>
    </recommendedName>
</protein>
<dbReference type="InterPro" id="IPR001577">
    <property type="entry name" value="Peptidase_M8"/>
</dbReference>
<dbReference type="GO" id="GO:0004222">
    <property type="term" value="F:metalloendopeptidase activity"/>
    <property type="evidence" value="ECO:0007669"/>
    <property type="project" value="UniProtKB-UniRule"/>
</dbReference>